<evidence type="ECO:0000313" key="2">
    <source>
        <dbReference type="EMBL" id="EPX70843.1"/>
    </source>
</evidence>
<keyword evidence="1" id="KW-0812">Transmembrane</keyword>
<evidence type="ECO:0000313" key="3">
    <source>
        <dbReference type="Proteomes" id="UP000016088"/>
    </source>
</evidence>
<proteinExistence type="predicted"/>
<keyword evidence="1" id="KW-1133">Transmembrane helix</keyword>
<sequence length="84" mass="9705">MTLASSIVYTTVESHFILSLLFVHILKRSNEYTIIIFGCRSDSSSCKYLFTFHDVLCSIQEIRFHLLLSFTYVLNKSCLATSMR</sequence>
<dbReference type="EMBL" id="KE503208">
    <property type="protein sequence ID" value="EPX70843.1"/>
    <property type="molecule type" value="Genomic_DNA"/>
</dbReference>
<dbReference type="HOGENOM" id="CLU_2528754_0_0_1"/>
<protein>
    <submittedName>
        <fullName evidence="2">Uncharacterized protein</fullName>
    </submittedName>
</protein>
<dbReference type="VEuPathDB" id="FungiDB:SOCG_05940"/>
<evidence type="ECO:0000256" key="1">
    <source>
        <dbReference type="SAM" id="Phobius"/>
    </source>
</evidence>
<gene>
    <name evidence="2" type="ORF">SOCG_05940</name>
</gene>
<reference evidence="2 3" key="1">
    <citation type="journal article" date="2011" name="Science">
        <title>Comparative functional genomics of the fission yeasts.</title>
        <authorList>
            <person name="Rhind N."/>
            <person name="Chen Z."/>
            <person name="Yassour M."/>
            <person name="Thompson D.A."/>
            <person name="Haas B.J."/>
            <person name="Habib N."/>
            <person name="Wapinski I."/>
            <person name="Roy S."/>
            <person name="Lin M.F."/>
            <person name="Heiman D.I."/>
            <person name="Young S.K."/>
            <person name="Furuya K."/>
            <person name="Guo Y."/>
            <person name="Pidoux A."/>
            <person name="Chen H.M."/>
            <person name="Robbertse B."/>
            <person name="Goldberg J.M."/>
            <person name="Aoki K."/>
            <person name="Bayne E.H."/>
            <person name="Berlin A.M."/>
            <person name="Desjardins C.A."/>
            <person name="Dobbs E."/>
            <person name="Dukaj L."/>
            <person name="Fan L."/>
            <person name="FitzGerald M.G."/>
            <person name="French C."/>
            <person name="Gujja S."/>
            <person name="Hansen K."/>
            <person name="Keifenheim D."/>
            <person name="Levin J.Z."/>
            <person name="Mosher R.A."/>
            <person name="Mueller C.A."/>
            <person name="Pfiffner J."/>
            <person name="Priest M."/>
            <person name="Russ C."/>
            <person name="Smialowska A."/>
            <person name="Swoboda P."/>
            <person name="Sykes S.M."/>
            <person name="Vaughn M."/>
            <person name="Vengrova S."/>
            <person name="Yoder R."/>
            <person name="Zeng Q."/>
            <person name="Allshire R."/>
            <person name="Baulcombe D."/>
            <person name="Birren B.W."/>
            <person name="Brown W."/>
            <person name="Ekwall K."/>
            <person name="Kellis M."/>
            <person name="Leatherwood J."/>
            <person name="Levin H."/>
            <person name="Margalit H."/>
            <person name="Martienssen R."/>
            <person name="Nieduszynski C.A."/>
            <person name="Spatafora J.W."/>
            <person name="Friedman N."/>
            <person name="Dalgaard J.Z."/>
            <person name="Baumann P."/>
            <person name="Niki H."/>
            <person name="Regev A."/>
            <person name="Nusbaum C."/>
        </authorList>
    </citation>
    <scope>NUCLEOTIDE SEQUENCE [LARGE SCALE GENOMIC DNA]</scope>
    <source>
        <strain evidence="3">yFS286</strain>
    </source>
</reference>
<feature type="transmembrane region" description="Helical" evidence="1">
    <location>
        <begin position="6"/>
        <end position="26"/>
    </location>
</feature>
<dbReference type="AlphaFoldDB" id="S9PTL5"/>
<organism evidence="2 3">
    <name type="scientific">Schizosaccharomyces octosporus (strain yFS286)</name>
    <name type="common">Fission yeast</name>
    <name type="synonym">Octosporomyces octosporus</name>
    <dbReference type="NCBI Taxonomy" id="483514"/>
    <lineage>
        <taxon>Eukaryota</taxon>
        <taxon>Fungi</taxon>
        <taxon>Dikarya</taxon>
        <taxon>Ascomycota</taxon>
        <taxon>Taphrinomycotina</taxon>
        <taxon>Schizosaccharomycetes</taxon>
        <taxon>Schizosaccharomycetales</taxon>
        <taxon>Schizosaccharomycetaceae</taxon>
        <taxon>Schizosaccharomyces</taxon>
    </lineage>
</organism>
<keyword evidence="3" id="KW-1185">Reference proteome</keyword>
<dbReference type="RefSeq" id="XP_013020839.1">
    <property type="nucleotide sequence ID" value="XM_013165385.1"/>
</dbReference>
<dbReference type="Proteomes" id="UP000016088">
    <property type="component" value="Unassembled WGS sequence"/>
</dbReference>
<dbReference type="GeneID" id="25033932"/>
<accession>S9PTL5</accession>
<keyword evidence="1" id="KW-0472">Membrane</keyword>
<name>S9PTL5_SCHOY</name>